<proteinExistence type="predicted"/>
<protein>
    <submittedName>
        <fullName evidence="1">Uncharacterized protein</fullName>
    </submittedName>
</protein>
<dbReference type="Proteomes" id="UP000030145">
    <property type="component" value="Unassembled WGS sequence"/>
</dbReference>
<organism evidence="1 2">
    <name type="scientific">Corynebacterium auriscanis</name>
    <dbReference type="NCBI Taxonomy" id="99807"/>
    <lineage>
        <taxon>Bacteria</taxon>
        <taxon>Bacillati</taxon>
        <taxon>Actinomycetota</taxon>
        <taxon>Actinomycetes</taxon>
        <taxon>Mycobacteriales</taxon>
        <taxon>Corynebacteriaceae</taxon>
        <taxon>Corynebacterium</taxon>
    </lineage>
</organism>
<evidence type="ECO:0000313" key="1">
    <source>
        <dbReference type="EMBL" id="KGM17974.1"/>
    </source>
</evidence>
<accession>A0A0A2DJC8</accession>
<evidence type="ECO:0000313" key="2">
    <source>
        <dbReference type="Proteomes" id="UP000030145"/>
    </source>
</evidence>
<gene>
    <name evidence="1" type="ORF">MA47_11130</name>
</gene>
<dbReference type="AlphaFoldDB" id="A0A0A2DJC8"/>
<reference evidence="1 2" key="1">
    <citation type="submission" date="2014-10" db="EMBL/GenBank/DDBJ databases">
        <title>Whole Genome sequence of Corynebacterium auriscanis strain CIP 106629.</title>
        <authorList>
            <person name="Hassan S.S."/>
            <person name="Jamal S.B."/>
            <person name="Tiwari S."/>
            <person name="Oliveira L.D.C."/>
            <person name="Souza F."/>
            <person name="Mariano D.C."/>
            <person name="Almeida S."/>
            <person name="Dorella F."/>
            <person name="Pereira F."/>
            <person name="Carvalho A."/>
            <person name="Leal C.A."/>
            <person name="Soares S.D.C."/>
            <person name="Figueiredo H.C."/>
            <person name="Silva A."/>
            <person name="Azevedo V.A."/>
        </authorList>
    </citation>
    <scope>NUCLEOTIDE SEQUENCE [LARGE SCALE GENOMIC DNA]</scope>
    <source>
        <strain evidence="1 2">CIP 106629</strain>
    </source>
</reference>
<name>A0A0A2DJC8_9CORY</name>
<comment type="caution">
    <text evidence="1">The sequence shown here is derived from an EMBL/GenBank/DDBJ whole genome shotgun (WGS) entry which is preliminary data.</text>
</comment>
<sequence>MTAHALPGIEAELTAATDFRPSIKAGKYWQVDGFPFSDMLILLHLEQWDEAQRLLETTDWYHKLNPQNIRDYPNKTTTEEDVQHATRTLADYIETHRKDS</sequence>
<dbReference type="EMBL" id="JRVJ01000032">
    <property type="protein sequence ID" value="KGM17974.1"/>
    <property type="molecule type" value="Genomic_DNA"/>
</dbReference>
<keyword evidence="2" id="KW-1185">Reference proteome</keyword>